<evidence type="ECO:0000256" key="1">
    <source>
        <dbReference type="SAM" id="Phobius"/>
    </source>
</evidence>
<dbReference type="AlphaFoldDB" id="A0A7W2D6V6"/>
<reference evidence="2 3" key="1">
    <citation type="submission" date="2020-07" db="EMBL/GenBank/DDBJ databases">
        <title>Streptomyces isolated from Indian soil.</title>
        <authorList>
            <person name="Mandal S."/>
            <person name="Maiti P.K."/>
        </authorList>
    </citation>
    <scope>NUCLEOTIDE SEQUENCE [LARGE SCALE GENOMIC DNA]</scope>
    <source>
        <strain evidence="2 3">PSKA54</strain>
    </source>
</reference>
<feature type="transmembrane region" description="Helical" evidence="1">
    <location>
        <begin position="174"/>
        <end position="197"/>
    </location>
</feature>
<evidence type="ECO:0000313" key="2">
    <source>
        <dbReference type="EMBL" id="MBA4865570.1"/>
    </source>
</evidence>
<feature type="transmembrane region" description="Helical" evidence="1">
    <location>
        <begin position="85"/>
        <end position="107"/>
    </location>
</feature>
<gene>
    <name evidence="2" type="ORF">H1V43_30370</name>
</gene>
<keyword evidence="3" id="KW-1185">Reference proteome</keyword>
<keyword evidence="1" id="KW-0812">Transmembrane</keyword>
<accession>A0A7W2D6V6</accession>
<keyword evidence="1" id="KW-1133">Transmembrane helix</keyword>
<protein>
    <submittedName>
        <fullName evidence="2">ABC transporter permease</fullName>
    </submittedName>
</protein>
<keyword evidence="1" id="KW-0472">Membrane</keyword>
<dbReference type="RefSeq" id="WP_181867062.1">
    <property type="nucleotide sequence ID" value="NZ_JACEQY010000043.1"/>
</dbReference>
<organism evidence="2 3">
    <name type="scientific">Streptomyces himalayensis subsp. aureolus</name>
    <dbReference type="NCBI Taxonomy" id="2758039"/>
    <lineage>
        <taxon>Bacteria</taxon>
        <taxon>Bacillati</taxon>
        <taxon>Actinomycetota</taxon>
        <taxon>Actinomycetes</taxon>
        <taxon>Kitasatosporales</taxon>
        <taxon>Streptomycetaceae</taxon>
        <taxon>Streptomyces</taxon>
        <taxon>Streptomyces himalayensis</taxon>
    </lineage>
</organism>
<dbReference type="EMBL" id="JACEQY010000043">
    <property type="protein sequence ID" value="MBA4865570.1"/>
    <property type="molecule type" value="Genomic_DNA"/>
</dbReference>
<evidence type="ECO:0000313" key="3">
    <source>
        <dbReference type="Proteomes" id="UP000586976"/>
    </source>
</evidence>
<feature type="transmembrane region" description="Helical" evidence="1">
    <location>
        <begin position="298"/>
        <end position="321"/>
    </location>
</feature>
<sequence>MSASATLRRTSGSRLRGTYWTTVRLHRAVLWTGLALVIAAAAVAVALRVSAQVFPEKQLNCIGACPDTFLGFASASVLLETFADFFAVALLFLPLLIGAVVAGPMIARELESGTYRLAWTQSASPARWLATKLAVAAIAATALVLPLVGIFQFLRAPFTGPVNRGWVQRGVFEAYGPVLTAYCLLAVAIGALVGLLVRRTLPAMAIAGVVSLSMPMAVGTVRWDVFPVSTLTGTGAGRSAGTMAIGRDSFLMQSGYVTASGDRLPYDACWQRTHHFDKCPTDLQITSWYIDFHPHSHFWWVTFAETAIMLALAAAAAWAAFRLLRRSAV</sequence>
<feature type="transmembrane region" description="Helical" evidence="1">
    <location>
        <begin position="28"/>
        <end position="47"/>
    </location>
</feature>
<comment type="caution">
    <text evidence="2">The sequence shown here is derived from an EMBL/GenBank/DDBJ whole genome shotgun (WGS) entry which is preliminary data.</text>
</comment>
<name>A0A7W2D6V6_9ACTN</name>
<feature type="transmembrane region" description="Helical" evidence="1">
    <location>
        <begin position="128"/>
        <end position="154"/>
    </location>
</feature>
<proteinExistence type="predicted"/>
<feature type="transmembrane region" description="Helical" evidence="1">
    <location>
        <begin position="204"/>
        <end position="223"/>
    </location>
</feature>
<dbReference type="Proteomes" id="UP000586976">
    <property type="component" value="Unassembled WGS sequence"/>
</dbReference>